<dbReference type="AlphaFoldDB" id="A0A097EMH2"/>
<sequence length="315" mass="37086">MDIKKMIIIIILNSLLGIIAITIICYILINIYFKIKYSAQKKGFKKLTPEEKRRLLYNKISNFCRIIYKVITPNKKAHIFFRKTLINMKDFFTTLKSIVGISAFAFISGALYIHIITSYYGINDFINISVTDYILYFAQMFFYSYNDNLIDYKIILLVGYFFFFIFYFSASYVVLSTKRGALSFKFIIYFFFFLCLIGIISYSQIKINENLKNDIEKSIKTHNDYEFILRDNNFLYFQDLKKASIAVVPIVAKASTDEELENSITILKPYPEHIKKPICSFIKNNNDLEIFKKDSKYHKEVKEAYCGKENSKEKD</sequence>
<evidence type="ECO:0000313" key="3">
    <source>
        <dbReference type="Proteomes" id="UP000029672"/>
    </source>
</evidence>
<dbReference type="HOGENOM" id="CLU_882110_0_0_6"/>
<keyword evidence="1" id="KW-0812">Transmembrane</keyword>
<dbReference type="EMBL" id="CP009574">
    <property type="protein sequence ID" value="AIT08766.1"/>
    <property type="molecule type" value="Genomic_DNA"/>
</dbReference>
<gene>
    <name evidence="2" type="ORF">LO80_01430</name>
</gene>
<reference evidence="2 3" key="1">
    <citation type="submission" date="2014-10" db="EMBL/GenBank/DDBJ databases">
        <title>Whole genome sequence of Francisella endociliophora strain FSC1006, isolated from a laboratory culture of the marine ciliate Euplotes raikovi.</title>
        <authorList>
            <person name="Granberg M."/>
            <person name="Backman S."/>
            <person name="Lundmark E."/>
            <person name="Nilsson E."/>
            <person name="Karlsson E."/>
            <person name="Thelaus J."/>
            <person name="Ohrman C."/>
            <person name="Larkeryd A."/>
            <person name="Stenberg P."/>
        </authorList>
    </citation>
    <scope>NUCLEOTIDE SEQUENCE [LARGE SCALE GENOMIC DNA]</scope>
    <source>
        <strain evidence="2 3">FSC1006</strain>
    </source>
</reference>
<evidence type="ECO:0000313" key="2">
    <source>
        <dbReference type="EMBL" id="AIT08766.1"/>
    </source>
</evidence>
<organism evidence="2 3">
    <name type="scientific">Candidatus Francisella endociliophora</name>
    <dbReference type="NCBI Taxonomy" id="653937"/>
    <lineage>
        <taxon>Bacteria</taxon>
        <taxon>Pseudomonadati</taxon>
        <taxon>Pseudomonadota</taxon>
        <taxon>Gammaproteobacteria</taxon>
        <taxon>Thiotrichales</taxon>
        <taxon>Francisellaceae</taxon>
        <taxon>Francisella</taxon>
    </lineage>
</organism>
<feature type="transmembrane region" description="Helical" evidence="1">
    <location>
        <begin position="125"/>
        <end position="142"/>
    </location>
</feature>
<name>A0A097EMH2_9GAMM</name>
<accession>A0A097EMH2</accession>
<protein>
    <submittedName>
        <fullName evidence="2">Uncharacterized protein</fullName>
    </submittedName>
</protein>
<feature type="transmembrane region" description="Helical" evidence="1">
    <location>
        <begin position="186"/>
        <end position="205"/>
    </location>
</feature>
<proteinExistence type="predicted"/>
<dbReference type="Proteomes" id="UP000029672">
    <property type="component" value="Chromosome"/>
</dbReference>
<keyword evidence="1" id="KW-1133">Transmembrane helix</keyword>
<dbReference type="KEGG" id="frf:LO80_01430"/>
<evidence type="ECO:0000256" key="1">
    <source>
        <dbReference type="SAM" id="Phobius"/>
    </source>
</evidence>
<feature type="transmembrane region" description="Helical" evidence="1">
    <location>
        <begin position="154"/>
        <end position="174"/>
    </location>
</feature>
<feature type="transmembrane region" description="Helical" evidence="1">
    <location>
        <begin position="91"/>
        <end position="113"/>
    </location>
</feature>
<keyword evidence="1" id="KW-0472">Membrane</keyword>
<dbReference type="STRING" id="1547445.LO80_01430"/>
<keyword evidence="3" id="KW-1185">Reference proteome</keyword>
<feature type="transmembrane region" description="Helical" evidence="1">
    <location>
        <begin position="6"/>
        <end position="33"/>
    </location>
</feature>